<dbReference type="PANTHER" id="PTHR37947:SF2">
    <property type="entry name" value="VON WILLEBRAND FACTOR TYPE A"/>
    <property type="match status" value="1"/>
</dbReference>
<accession>X1MBA5</accession>
<reference evidence="2" key="1">
    <citation type="journal article" date="2014" name="Front. Microbiol.">
        <title>High frequency of phylogenetically diverse reductive dehalogenase-homologous genes in deep subseafloor sedimentary metagenomes.</title>
        <authorList>
            <person name="Kawai M."/>
            <person name="Futagami T."/>
            <person name="Toyoda A."/>
            <person name="Takaki Y."/>
            <person name="Nishi S."/>
            <person name="Hori S."/>
            <person name="Arai W."/>
            <person name="Tsubouchi T."/>
            <person name="Morono Y."/>
            <person name="Uchiyama I."/>
            <person name="Ito T."/>
            <person name="Fujiyama A."/>
            <person name="Inagaki F."/>
            <person name="Takami H."/>
        </authorList>
    </citation>
    <scope>NUCLEOTIDE SEQUENCE</scope>
    <source>
        <strain evidence="2">Expedition CK06-06</strain>
    </source>
</reference>
<dbReference type="InterPro" id="IPR010768">
    <property type="entry name" value="GATase1-like"/>
</dbReference>
<dbReference type="SUPFAM" id="SSF52317">
    <property type="entry name" value="Class I glutamine amidotransferase-like"/>
    <property type="match status" value="1"/>
</dbReference>
<feature type="domain" description="Putative glutamine amidotransferase" evidence="1">
    <location>
        <begin position="13"/>
        <end position="212"/>
    </location>
</feature>
<dbReference type="InterPro" id="IPR029062">
    <property type="entry name" value="Class_I_gatase-like"/>
</dbReference>
<dbReference type="PANTHER" id="PTHR37947">
    <property type="entry name" value="BLL2462 PROTEIN"/>
    <property type="match status" value="1"/>
</dbReference>
<dbReference type="CDD" id="cd01653">
    <property type="entry name" value="GATase1"/>
    <property type="match status" value="1"/>
</dbReference>
<dbReference type="Pfam" id="PF07090">
    <property type="entry name" value="GATase1_like"/>
    <property type="match status" value="1"/>
</dbReference>
<protein>
    <recommendedName>
        <fullName evidence="1">Putative glutamine amidotransferase domain-containing protein</fullName>
    </recommendedName>
</protein>
<comment type="caution">
    <text evidence="2">The sequence shown here is derived from an EMBL/GenBank/DDBJ whole genome shotgun (WGS) entry which is preliminary data.</text>
</comment>
<proteinExistence type="predicted"/>
<dbReference type="EMBL" id="BARV01015247">
    <property type="protein sequence ID" value="GAI28553.1"/>
    <property type="molecule type" value="Genomic_DNA"/>
</dbReference>
<organism evidence="2">
    <name type="scientific">marine sediment metagenome</name>
    <dbReference type="NCBI Taxonomy" id="412755"/>
    <lineage>
        <taxon>unclassified sequences</taxon>
        <taxon>metagenomes</taxon>
        <taxon>ecological metagenomes</taxon>
    </lineage>
</organism>
<dbReference type="AlphaFoldDB" id="X1MBA5"/>
<evidence type="ECO:0000313" key="2">
    <source>
        <dbReference type="EMBL" id="GAI28553.1"/>
    </source>
</evidence>
<evidence type="ECO:0000259" key="1">
    <source>
        <dbReference type="Pfam" id="PF07090"/>
    </source>
</evidence>
<dbReference type="Gene3D" id="3.40.50.880">
    <property type="match status" value="1"/>
</dbReference>
<gene>
    <name evidence="2" type="ORF">S06H3_26384</name>
</gene>
<sequence length="242" mass="27079">MKLLLAGEPEVYARYLIAVMKKSGIDFTHIPPDRLQEMPSTQDQLSEYDAVVISDAPGSELSDRMALLKEYVKKGGSLGMIGGWWAFTGSKGNYRGTPVEEVLPVDCLPEDDRINDSNGFKIIKKTEHPILKGLPWNDAPTICGYNKVIAKPDAEMLLTSRRIESIGKERVEGIKLAEEENPLLAVRKYGEGRTLALMTDASPHWVGGMVDWGTKRVMIGDMELGDKYIQFFYQILKWLAKS</sequence>
<name>X1MBA5_9ZZZZ</name>